<gene>
    <name evidence="1" type="ORF">BZL30_0529</name>
</gene>
<proteinExistence type="predicted"/>
<reference evidence="1 2" key="1">
    <citation type="submission" date="2017-02" db="EMBL/GenBank/DDBJ databases">
        <title>Complete genome sequences of Mycobacterium kansasii strains isolated from rhesus macaques.</title>
        <authorList>
            <person name="Panda A."/>
            <person name="Nagaraj S."/>
            <person name="Zhao X."/>
            <person name="Tettelin H."/>
            <person name="Detolla L.J."/>
        </authorList>
    </citation>
    <scope>NUCLEOTIDE SEQUENCE [LARGE SCALE GENOMIC DNA]</scope>
    <source>
        <strain evidence="1 2">11-3813</strain>
    </source>
</reference>
<sequence>MNPARIPGRVHPSLKLWTLKLWVGLPALRGCVSICAPDSPPHRLVKHRQSGADGNCRGCVLQRCDHRHRLGLLAAGN</sequence>
<dbReference type="AlphaFoldDB" id="A0A1V3XW53"/>
<comment type="caution">
    <text evidence="1">The sequence shown here is derived from an EMBL/GenBank/DDBJ whole genome shotgun (WGS) entry which is preliminary data.</text>
</comment>
<name>A0A1V3XW53_MYCKA</name>
<protein>
    <submittedName>
        <fullName evidence="1">Uncharacterized protein</fullName>
    </submittedName>
</protein>
<dbReference type="Proteomes" id="UP000189229">
    <property type="component" value="Unassembled WGS sequence"/>
</dbReference>
<evidence type="ECO:0000313" key="2">
    <source>
        <dbReference type="Proteomes" id="UP000189229"/>
    </source>
</evidence>
<evidence type="ECO:0000313" key="1">
    <source>
        <dbReference type="EMBL" id="OOK82996.1"/>
    </source>
</evidence>
<organism evidence="1 2">
    <name type="scientific">Mycobacterium kansasii</name>
    <dbReference type="NCBI Taxonomy" id="1768"/>
    <lineage>
        <taxon>Bacteria</taxon>
        <taxon>Bacillati</taxon>
        <taxon>Actinomycetota</taxon>
        <taxon>Actinomycetes</taxon>
        <taxon>Mycobacteriales</taxon>
        <taxon>Mycobacteriaceae</taxon>
        <taxon>Mycobacterium</taxon>
    </lineage>
</organism>
<dbReference type="EMBL" id="MVBM01000001">
    <property type="protein sequence ID" value="OOK82996.1"/>
    <property type="molecule type" value="Genomic_DNA"/>
</dbReference>
<accession>A0A1V3XW53</accession>